<dbReference type="Gene3D" id="3.10.620.30">
    <property type="match status" value="1"/>
</dbReference>
<dbReference type="PANTHER" id="PTHR33490:SF6">
    <property type="entry name" value="SLL1049 PROTEIN"/>
    <property type="match status" value="1"/>
</dbReference>
<dbReference type="SMART" id="SM00460">
    <property type="entry name" value="TGc"/>
    <property type="match status" value="1"/>
</dbReference>
<dbReference type="Proteomes" id="UP000193900">
    <property type="component" value="Unassembled WGS sequence"/>
</dbReference>
<evidence type="ECO:0000313" key="3">
    <source>
        <dbReference type="Proteomes" id="UP000193900"/>
    </source>
</evidence>
<name>A0A1Y5SF35_9RHOB</name>
<keyword evidence="3" id="KW-1185">Reference proteome</keyword>
<protein>
    <submittedName>
        <fullName evidence="2">Transglutaminase-like superfamily protein</fullName>
    </submittedName>
</protein>
<dbReference type="Pfam" id="PF01841">
    <property type="entry name" value="Transglut_core"/>
    <property type="match status" value="1"/>
</dbReference>
<dbReference type="RefSeq" id="WP_085878302.1">
    <property type="nucleotide sequence ID" value="NZ_FWFZ01000005.1"/>
</dbReference>
<dbReference type="PANTHER" id="PTHR33490">
    <property type="entry name" value="BLR5614 PROTEIN-RELATED"/>
    <property type="match status" value="1"/>
</dbReference>
<reference evidence="2 3" key="1">
    <citation type="submission" date="2017-03" db="EMBL/GenBank/DDBJ databases">
        <authorList>
            <person name="Afonso C.L."/>
            <person name="Miller P.J."/>
            <person name="Scott M.A."/>
            <person name="Spackman E."/>
            <person name="Goraichik I."/>
            <person name="Dimitrov K.M."/>
            <person name="Suarez D.L."/>
            <person name="Swayne D.E."/>
        </authorList>
    </citation>
    <scope>NUCLEOTIDE SEQUENCE [LARGE SCALE GENOMIC DNA]</scope>
    <source>
        <strain evidence="2 3">CECT 7023</strain>
    </source>
</reference>
<dbReference type="InterPro" id="IPR002931">
    <property type="entry name" value="Transglutaminase-like"/>
</dbReference>
<dbReference type="SUPFAM" id="SSF54001">
    <property type="entry name" value="Cysteine proteinases"/>
    <property type="match status" value="1"/>
</dbReference>
<evidence type="ECO:0000313" key="2">
    <source>
        <dbReference type="EMBL" id="SLN37672.1"/>
    </source>
</evidence>
<dbReference type="InterPro" id="IPR038765">
    <property type="entry name" value="Papain-like_cys_pep_sf"/>
</dbReference>
<dbReference type="OrthoDB" id="9804023at2"/>
<proteinExistence type="predicted"/>
<sequence length="265" mass="29461">MRLQISHITRYAFQDPVQYGLEQLRLTPKSNRAQTVLQWQTSVEGGRKELHYEDYHNNRVDLISFDRNTTELTITSQGQVELEETHGVVGPHKGPGPLWLYEKVTPRTKVGPRTRALIRQVDGETELERLHALCEVIHNAVAYEVGASDSSWTAEDSAAAGKGVCQDHAHIFIAGAREMGFPARYVSGFLLMDDRIEQDATHAWAEAHVQGLGWVGFDVSNKQSPDIRYVRVATGLDYQEAAPVTGTRVGGNGESLSVDIVVQQQ</sequence>
<gene>
    <name evidence="2" type="ORF">ROA7023_01420</name>
</gene>
<accession>A0A1Y5SF35</accession>
<feature type="domain" description="Transglutaminase-like" evidence="1">
    <location>
        <begin position="157"/>
        <end position="221"/>
    </location>
</feature>
<dbReference type="AlphaFoldDB" id="A0A1Y5SF35"/>
<dbReference type="InterPro" id="IPR013589">
    <property type="entry name" value="Bac_transglu_N"/>
</dbReference>
<organism evidence="2 3">
    <name type="scientific">Roseisalinus antarcticus</name>
    <dbReference type="NCBI Taxonomy" id="254357"/>
    <lineage>
        <taxon>Bacteria</taxon>
        <taxon>Pseudomonadati</taxon>
        <taxon>Pseudomonadota</taxon>
        <taxon>Alphaproteobacteria</taxon>
        <taxon>Rhodobacterales</taxon>
        <taxon>Roseobacteraceae</taxon>
        <taxon>Roseisalinus</taxon>
    </lineage>
</organism>
<dbReference type="Pfam" id="PF08379">
    <property type="entry name" value="Bact_transglu_N"/>
    <property type="match status" value="1"/>
</dbReference>
<evidence type="ECO:0000259" key="1">
    <source>
        <dbReference type="SMART" id="SM00460"/>
    </source>
</evidence>
<dbReference type="EMBL" id="FWFZ01000005">
    <property type="protein sequence ID" value="SLN37672.1"/>
    <property type="molecule type" value="Genomic_DNA"/>
</dbReference>